<gene>
    <name evidence="2" type="ORF">AVDCRST_MAG19-4421</name>
</gene>
<dbReference type="EMBL" id="CADCWL010000244">
    <property type="protein sequence ID" value="CAA9583912.1"/>
    <property type="molecule type" value="Genomic_DNA"/>
</dbReference>
<accession>A0A6J4VSS1</accession>
<evidence type="ECO:0000313" key="2">
    <source>
        <dbReference type="EMBL" id="CAA9583912.1"/>
    </source>
</evidence>
<protein>
    <submittedName>
        <fullName evidence="2">Uncharacterized protein</fullName>
    </submittedName>
</protein>
<dbReference type="AlphaFoldDB" id="A0A6J4VSS1"/>
<feature type="compositionally biased region" description="Basic and acidic residues" evidence="1">
    <location>
        <begin position="123"/>
        <end position="139"/>
    </location>
</feature>
<proteinExistence type="predicted"/>
<organism evidence="2">
    <name type="scientific">uncultured Thermomicrobiales bacterium</name>
    <dbReference type="NCBI Taxonomy" id="1645740"/>
    <lineage>
        <taxon>Bacteria</taxon>
        <taxon>Pseudomonadati</taxon>
        <taxon>Thermomicrobiota</taxon>
        <taxon>Thermomicrobia</taxon>
        <taxon>Thermomicrobiales</taxon>
        <taxon>environmental samples</taxon>
    </lineage>
</organism>
<feature type="region of interest" description="Disordered" evidence="1">
    <location>
        <begin position="97"/>
        <end position="139"/>
    </location>
</feature>
<reference evidence="2" key="1">
    <citation type="submission" date="2020-02" db="EMBL/GenBank/DDBJ databases">
        <authorList>
            <person name="Meier V. D."/>
        </authorList>
    </citation>
    <scope>NUCLEOTIDE SEQUENCE</scope>
    <source>
        <strain evidence="2">AVDCRST_MAG19</strain>
    </source>
</reference>
<evidence type="ECO:0000256" key="1">
    <source>
        <dbReference type="SAM" id="MobiDB-lite"/>
    </source>
</evidence>
<sequence>MTAPRIAAGKMAPGEYAPAGEAQGLDATFSADQVAAAFEVAIDRVHRALAGEYGLGPEGRIDSKRAQELAELILGDQALDIREAALMKLGAFTPRADQAWGMGETAPGEESDRFAASADVLEDEHASPRGSYDESQRVG</sequence>
<name>A0A6J4VSS1_9BACT</name>